<gene>
    <name evidence="5" type="ORF">E9232_005505</name>
</gene>
<dbReference type="InterPro" id="IPR050093">
    <property type="entry name" value="ABC_SmlMolc_Importer"/>
</dbReference>
<dbReference type="Gene3D" id="3.40.50.300">
    <property type="entry name" value="P-loop containing nucleotide triphosphate hydrolases"/>
    <property type="match status" value="1"/>
</dbReference>
<dbReference type="RefSeq" id="WP_309799513.1">
    <property type="nucleotide sequence ID" value="NZ_JAVDPW010000010.1"/>
</dbReference>
<dbReference type="Proteomes" id="UP001262410">
    <property type="component" value="Unassembled WGS sequence"/>
</dbReference>
<keyword evidence="6" id="KW-1185">Reference proteome</keyword>
<accession>A0ABU1JWH3</accession>
<proteinExistence type="predicted"/>
<feature type="domain" description="ABC transporter" evidence="4">
    <location>
        <begin position="5"/>
        <end position="236"/>
    </location>
</feature>
<keyword evidence="1" id="KW-0813">Transport</keyword>
<evidence type="ECO:0000313" key="5">
    <source>
        <dbReference type="EMBL" id="MDR6292960.1"/>
    </source>
</evidence>
<evidence type="ECO:0000313" key="6">
    <source>
        <dbReference type="Proteomes" id="UP001262410"/>
    </source>
</evidence>
<reference evidence="5 6" key="1">
    <citation type="submission" date="2023-07" db="EMBL/GenBank/DDBJ databases">
        <title>Sorghum-associated microbial communities from plants grown in Nebraska, USA.</title>
        <authorList>
            <person name="Schachtman D."/>
        </authorList>
    </citation>
    <scope>NUCLEOTIDE SEQUENCE [LARGE SCALE GENOMIC DNA]</scope>
    <source>
        <strain evidence="5 6">584</strain>
    </source>
</reference>
<keyword evidence="2" id="KW-0547">Nucleotide-binding</keyword>
<dbReference type="InterPro" id="IPR003439">
    <property type="entry name" value="ABC_transporter-like_ATP-bd"/>
</dbReference>
<comment type="caution">
    <text evidence="5">The sequence shown here is derived from an EMBL/GenBank/DDBJ whole genome shotgun (WGS) entry which is preliminary data.</text>
</comment>
<dbReference type="PROSITE" id="PS50893">
    <property type="entry name" value="ABC_TRANSPORTER_2"/>
    <property type="match status" value="1"/>
</dbReference>
<dbReference type="InterPro" id="IPR003593">
    <property type="entry name" value="AAA+_ATPase"/>
</dbReference>
<dbReference type="EMBL" id="JAVDPW010000010">
    <property type="protein sequence ID" value="MDR6292960.1"/>
    <property type="molecule type" value="Genomic_DNA"/>
</dbReference>
<dbReference type="GO" id="GO:0005524">
    <property type="term" value="F:ATP binding"/>
    <property type="evidence" value="ECO:0007669"/>
    <property type="project" value="UniProtKB-KW"/>
</dbReference>
<evidence type="ECO:0000256" key="3">
    <source>
        <dbReference type="ARBA" id="ARBA00022840"/>
    </source>
</evidence>
<dbReference type="PANTHER" id="PTHR42781:SF4">
    <property type="entry name" value="SPERMIDINE_PUTRESCINE IMPORT ATP-BINDING PROTEIN POTA"/>
    <property type="match status" value="1"/>
</dbReference>
<dbReference type="SMART" id="SM00382">
    <property type="entry name" value="AAA"/>
    <property type="match status" value="1"/>
</dbReference>
<name>A0ABU1JWH3_9PROT</name>
<evidence type="ECO:0000256" key="1">
    <source>
        <dbReference type="ARBA" id="ARBA00022448"/>
    </source>
</evidence>
<dbReference type="Gene3D" id="2.40.50.100">
    <property type="match status" value="1"/>
</dbReference>
<evidence type="ECO:0000259" key="4">
    <source>
        <dbReference type="PROSITE" id="PS50893"/>
    </source>
</evidence>
<dbReference type="PANTHER" id="PTHR42781">
    <property type="entry name" value="SPERMIDINE/PUTRESCINE IMPORT ATP-BINDING PROTEIN POTA"/>
    <property type="match status" value="1"/>
</dbReference>
<dbReference type="SUPFAM" id="SSF52540">
    <property type="entry name" value="P-loop containing nucleoside triphosphate hydrolases"/>
    <property type="match status" value="1"/>
</dbReference>
<dbReference type="InterPro" id="IPR027417">
    <property type="entry name" value="P-loop_NTPase"/>
</dbReference>
<dbReference type="Pfam" id="PF00005">
    <property type="entry name" value="ABC_tran"/>
    <property type="match status" value="1"/>
</dbReference>
<evidence type="ECO:0000256" key="2">
    <source>
        <dbReference type="ARBA" id="ARBA00022741"/>
    </source>
</evidence>
<protein>
    <submittedName>
        <fullName evidence="5">Spermidine/putrescine transport system ATP-binding protein/spermidine/putrescine transport system ATP-binding protein</fullName>
    </submittedName>
</protein>
<sequence length="365" mass="38990">MTYDLELVRVGKTYADGTPAVIDFDLRATKGEFISFVGPSGCGKTTTLRMIAGFEGISAGDVLVRGRRINDLPPERRPTSTIFQNFALFPHMTVRDNIEYGLRVKGLPAAERRAKADRMMQVLDLADIAERRSAGLSGGQRQRTALARGLVVEPDILLLDEPLGALDANLRKSIQAELKLLQRNIGITFVFVTHAQSEALALSDRIVVMNRGRVEQISPPEELYRRPQTEFVARFIGRNTVLPGRLEARDGAVARVGTGFGPLHGTLNDPTLAVGDAAAVVVPSEAIDVAGAGDAAALAGHGDTLPGRLIGQAVTGHALHLTIGLADGREIGVESHVDKYAAGWSSAEVVLGWRPAEATVIRAAA</sequence>
<keyword evidence="3 5" id="KW-0067">ATP-binding</keyword>
<organism evidence="5 6">
    <name type="scientific">Inquilinus ginsengisoli</name>
    <dbReference type="NCBI Taxonomy" id="363840"/>
    <lineage>
        <taxon>Bacteria</taxon>
        <taxon>Pseudomonadati</taxon>
        <taxon>Pseudomonadota</taxon>
        <taxon>Alphaproteobacteria</taxon>
        <taxon>Rhodospirillales</taxon>
        <taxon>Rhodospirillaceae</taxon>
        <taxon>Inquilinus</taxon>
    </lineage>
</organism>